<dbReference type="Pfam" id="PF16497">
    <property type="entry name" value="MHC_I_3"/>
    <property type="match status" value="1"/>
</dbReference>
<dbReference type="GO" id="GO:0009897">
    <property type="term" value="C:external side of plasma membrane"/>
    <property type="evidence" value="ECO:0007669"/>
    <property type="project" value="TreeGrafter"/>
</dbReference>
<dbReference type="Ensembl" id="ENSAMET00000030653.1">
    <property type="protein sequence ID" value="ENSAMEP00000033053.1"/>
    <property type="gene ID" value="ENSAMEG00000026109.1"/>
</dbReference>
<evidence type="ECO:0000256" key="9">
    <source>
        <dbReference type="SAM" id="SignalP"/>
    </source>
</evidence>
<keyword evidence="8" id="KW-1133">Transmembrane helix</keyword>
<feature type="domain" description="Ig-like" evidence="10">
    <location>
        <begin position="219"/>
        <end position="299"/>
    </location>
</feature>
<evidence type="ECO:0000256" key="3">
    <source>
        <dbReference type="ARBA" id="ARBA00022753"/>
    </source>
</evidence>
<dbReference type="SUPFAM" id="SSF48726">
    <property type="entry name" value="Immunoglobulin"/>
    <property type="match status" value="1"/>
</dbReference>
<evidence type="ECO:0000256" key="2">
    <source>
        <dbReference type="ARBA" id="ARBA00004608"/>
    </source>
</evidence>
<dbReference type="SMART" id="SM00407">
    <property type="entry name" value="IGc1"/>
    <property type="match status" value="1"/>
</dbReference>
<feature type="chain" id="PRO_5031295571" evidence="9">
    <location>
        <begin position="19"/>
        <end position="370"/>
    </location>
</feature>
<keyword evidence="9" id="KW-0732">Signal</keyword>
<gene>
    <name evidence="11" type="primary">LOC100471155</name>
</gene>
<proteinExistence type="predicted"/>
<dbReference type="GO" id="GO:0071723">
    <property type="term" value="F:lipopeptide binding"/>
    <property type="evidence" value="ECO:0007669"/>
    <property type="project" value="TreeGrafter"/>
</dbReference>
<evidence type="ECO:0000256" key="4">
    <source>
        <dbReference type="ARBA" id="ARBA00022859"/>
    </source>
</evidence>
<dbReference type="GO" id="GO:0048007">
    <property type="term" value="P:antigen processing and presentation, exogenous lipid antigen via MHC class Ib"/>
    <property type="evidence" value="ECO:0007669"/>
    <property type="project" value="TreeGrafter"/>
</dbReference>
<dbReference type="GO" id="GO:0006955">
    <property type="term" value="P:immune response"/>
    <property type="evidence" value="ECO:0007669"/>
    <property type="project" value="TreeGrafter"/>
</dbReference>
<dbReference type="Gene3D" id="3.30.500.10">
    <property type="entry name" value="MHC class I-like antigen recognition-like"/>
    <property type="match status" value="1"/>
</dbReference>
<evidence type="ECO:0000256" key="8">
    <source>
        <dbReference type="SAM" id="Phobius"/>
    </source>
</evidence>
<keyword evidence="6" id="KW-0325">Glycoprotein</keyword>
<dbReference type="InterPro" id="IPR007110">
    <property type="entry name" value="Ig-like_dom"/>
</dbReference>
<dbReference type="PANTHER" id="PTHR16675:SF160">
    <property type="entry name" value="T-CELL SURFACE GLYCOPROTEIN CD1A"/>
    <property type="match status" value="1"/>
</dbReference>
<keyword evidence="4" id="KW-0391">Immunity</keyword>
<dbReference type="InParanoid" id="A0A7N5K096"/>
<organism evidence="11 12">
    <name type="scientific">Ailuropoda melanoleuca</name>
    <name type="common">Giant panda</name>
    <dbReference type="NCBI Taxonomy" id="9646"/>
    <lineage>
        <taxon>Eukaryota</taxon>
        <taxon>Metazoa</taxon>
        <taxon>Chordata</taxon>
        <taxon>Craniata</taxon>
        <taxon>Vertebrata</taxon>
        <taxon>Euteleostomi</taxon>
        <taxon>Mammalia</taxon>
        <taxon>Eutheria</taxon>
        <taxon>Laurasiatheria</taxon>
        <taxon>Carnivora</taxon>
        <taxon>Caniformia</taxon>
        <taxon>Ursidae</taxon>
        <taxon>Ailuropoda</taxon>
    </lineage>
</organism>
<comment type="subcellular location">
    <subcellularLocation>
        <location evidence="1">Cell membrane</location>
        <topology evidence="1">Single-pass type I membrane protein</topology>
    </subcellularLocation>
    <subcellularLocation>
        <location evidence="2">Endosome membrane</location>
    </subcellularLocation>
</comment>
<dbReference type="Proteomes" id="UP000008912">
    <property type="component" value="Unassembled WGS sequence"/>
</dbReference>
<dbReference type="InterPro" id="IPR036179">
    <property type="entry name" value="Ig-like_dom_sf"/>
</dbReference>
<feature type="transmembrane region" description="Helical" evidence="8">
    <location>
        <begin position="317"/>
        <end position="337"/>
    </location>
</feature>
<reference evidence="11 12" key="1">
    <citation type="journal article" date="2010" name="Nature">
        <title>The sequence and de novo assembly of the giant panda genome.</title>
        <authorList>
            <person name="Li R."/>
            <person name="Fan W."/>
            <person name="Tian G."/>
            <person name="Zhu H."/>
            <person name="He L."/>
            <person name="Cai J."/>
            <person name="Huang Q."/>
            <person name="Cai Q."/>
            <person name="Li B."/>
            <person name="Bai Y."/>
            <person name="Zhang Z."/>
            <person name="Zhang Y."/>
            <person name="Wang W."/>
            <person name="Li J."/>
            <person name="Wei F."/>
            <person name="Li H."/>
            <person name="Jian M."/>
            <person name="Li J."/>
            <person name="Zhang Z."/>
            <person name="Nielsen R."/>
            <person name="Li D."/>
            <person name="Gu W."/>
            <person name="Yang Z."/>
            <person name="Xuan Z."/>
            <person name="Ryder O.A."/>
            <person name="Leung F.C."/>
            <person name="Zhou Y."/>
            <person name="Cao J."/>
            <person name="Sun X."/>
            <person name="Fu Y."/>
            <person name="Fang X."/>
            <person name="Guo X."/>
            <person name="Wang B."/>
            <person name="Hou R."/>
            <person name="Shen F."/>
            <person name="Mu B."/>
            <person name="Ni P."/>
            <person name="Lin R."/>
            <person name="Qian W."/>
            <person name="Wang G."/>
            <person name="Yu C."/>
            <person name="Nie W."/>
            <person name="Wang J."/>
            <person name="Wu Z."/>
            <person name="Liang H."/>
            <person name="Min J."/>
            <person name="Wu Q."/>
            <person name="Cheng S."/>
            <person name="Ruan J."/>
            <person name="Wang M."/>
            <person name="Shi Z."/>
            <person name="Wen M."/>
            <person name="Liu B."/>
            <person name="Ren X."/>
            <person name="Zheng H."/>
            <person name="Dong D."/>
            <person name="Cook K."/>
            <person name="Shan G."/>
            <person name="Zhang H."/>
            <person name="Kosiol C."/>
            <person name="Xie X."/>
            <person name="Lu Z."/>
            <person name="Zheng H."/>
            <person name="Li Y."/>
            <person name="Steiner C.C."/>
            <person name="Lam T.T."/>
            <person name="Lin S."/>
            <person name="Zhang Q."/>
            <person name="Li G."/>
            <person name="Tian J."/>
            <person name="Gong T."/>
            <person name="Liu H."/>
            <person name="Zhang D."/>
            <person name="Fang L."/>
            <person name="Ye C."/>
            <person name="Zhang J."/>
            <person name="Hu W."/>
            <person name="Xu A."/>
            <person name="Ren Y."/>
            <person name="Zhang G."/>
            <person name="Bruford M.W."/>
            <person name="Li Q."/>
            <person name="Ma L."/>
            <person name="Guo Y."/>
            <person name="An N."/>
            <person name="Hu Y."/>
            <person name="Zheng Y."/>
            <person name="Shi Y."/>
            <person name="Li Z."/>
            <person name="Liu Q."/>
            <person name="Chen Y."/>
            <person name="Zhao J."/>
            <person name="Qu N."/>
            <person name="Zhao S."/>
            <person name="Tian F."/>
            <person name="Wang X."/>
            <person name="Wang H."/>
            <person name="Xu L."/>
            <person name="Liu X."/>
            <person name="Vinar T."/>
            <person name="Wang Y."/>
            <person name="Lam T.W."/>
            <person name="Yiu S.M."/>
            <person name="Liu S."/>
            <person name="Zhang H."/>
            <person name="Li D."/>
            <person name="Huang Y."/>
            <person name="Wang X."/>
            <person name="Yang G."/>
            <person name="Jiang Z."/>
            <person name="Wang J."/>
            <person name="Qin N."/>
            <person name="Li L."/>
            <person name="Li J."/>
            <person name="Bolund L."/>
            <person name="Kristiansen K."/>
            <person name="Wong G.K."/>
            <person name="Olson M."/>
            <person name="Zhang X."/>
            <person name="Li S."/>
            <person name="Yang H."/>
            <person name="Wang J."/>
            <person name="Wang J."/>
        </authorList>
    </citation>
    <scope>NUCLEOTIDE SEQUENCE [LARGE SCALE GENOMIC DNA]</scope>
</reference>
<evidence type="ECO:0000256" key="5">
    <source>
        <dbReference type="ARBA" id="ARBA00023136"/>
    </source>
</evidence>
<keyword evidence="7" id="KW-0393">Immunoglobulin domain</keyword>
<protein>
    <submittedName>
        <fullName evidence="11">T-cell surface glycoprotein CD1a</fullName>
    </submittedName>
</protein>
<dbReference type="PROSITE" id="PS50835">
    <property type="entry name" value="IG_LIKE"/>
    <property type="match status" value="1"/>
</dbReference>
<dbReference type="FunFam" id="3.30.500.10:FF:000002">
    <property type="entry name" value="Antigen-presenting glycoprotein CD1d1"/>
    <property type="match status" value="1"/>
</dbReference>
<feature type="signal peptide" evidence="9">
    <location>
        <begin position="1"/>
        <end position="18"/>
    </location>
</feature>
<name>A0A7N5K096_AILME</name>
<dbReference type="InterPro" id="IPR050208">
    <property type="entry name" value="MHC_class-I_related"/>
</dbReference>
<dbReference type="GO" id="GO:0030883">
    <property type="term" value="F:endogenous lipid antigen binding"/>
    <property type="evidence" value="ECO:0007669"/>
    <property type="project" value="TreeGrafter"/>
</dbReference>
<keyword evidence="3" id="KW-0967">Endosome</keyword>
<accession>A0A7N5K096</accession>
<dbReference type="FunFam" id="2.60.40.10:FF:000254">
    <property type="entry name" value="Antigen-presenting glycoprotein CD1d1"/>
    <property type="match status" value="1"/>
</dbReference>
<dbReference type="GO" id="GO:0001916">
    <property type="term" value="P:positive regulation of T cell mediated cytotoxicity"/>
    <property type="evidence" value="ECO:0007669"/>
    <property type="project" value="TreeGrafter"/>
</dbReference>
<reference evidence="11" key="2">
    <citation type="submission" date="2025-08" db="UniProtKB">
        <authorList>
            <consortium name="Ensembl"/>
        </authorList>
    </citation>
    <scope>IDENTIFICATION</scope>
</reference>
<evidence type="ECO:0000259" key="10">
    <source>
        <dbReference type="PROSITE" id="PS50835"/>
    </source>
</evidence>
<dbReference type="GO" id="GO:0030884">
    <property type="term" value="F:exogenous lipid antigen binding"/>
    <property type="evidence" value="ECO:0007669"/>
    <property type="project" value="TreeGrafter"/>
</dbReference>
<evidence type="ECO:0000256" key="7">
    <source>
        <dbReference type="ARBA" id="ARBA00023319"/>
    </source>
</evidence>
<dbReference type="CDD" id="cd21029">
    <property type="entry name" value="IgC1_CD1"/>
    <property type="match status" value="1"/>
</dbReference>
<dbReference type="GO" id="GO:0048006">
    <property type="term" value="P:antigen processing and presentation, endogenous lipid antigen via MHC class Ib"/>
    <property type="evidence" value="ECO:0007669"/>
    <property type="project" value="TreeGrafter"/>
</dbReference>
<keyword evidence="8" id="KW-0812">Transmembrane</keyword>
<dbReference type="PANTHER" id="PTHR16675">
    <property type="entry name" value="MHC CLASS I-RELATED"/>
    <property type="match status" value="1"/>
</dbReference>
<dbReference type="AlphaFoldDB" id="A0A7N5K096"/>
<evidence type="ECO:0000256" key="6">
    <source>
        <dbReference type="ARBA" id="ARBA00023180"/>
    </source>
</evidence>
<reference evidence="11" key="3">
    <citation type="submission" date="2025-09" db="UniProtKB">
        <authorList>
            <consortium name="Ensembl"/>
        </authorList>
    </citation>
    <scope>IDENTIFICATION</scope>
</reference>
<evidence type="ECO:0000313" key="11">
    <source>
        <dbReference type="Ensembl" id="ENSAMEP00000033053.1"/>
    </source>
</evidence>
<keyword evidence="5 8" id="KW-0472">Membrane</keyword>
<keyword evidence="12" id="KW-1185">Reference proteome</keyword>
<dbReference type="Gene3D" id="2.60.40.10">
    <property type="entry name" value="Immunoglobulins"/>
    <property type="match status" value="1"/>
</dbReference>
<dbReference type="GeneTree" id="ENSGT01120000271825"/>
<dbReference type="InterPro" id="IPR037055">
    <property type="entry name" value="MHC_I-like_Ag-recog_sf"/>
</dbReference>
<dbReference type="InterPro" id="IPR011161">
    <property type="entry name" value="MHC_I-like_Ag-recog"/>
</dbReference>
<evidence type="ECO:0000256" key="1">
    <source>
        <dbReference type="ARBA" id="ARBA00004251"/>
    </source>
</evidence>
<evidence type="ECO:0000313" key="12">
    <source>
        <dbReference type="Proteomes" id="UP000008912"/>
    </source>
</evidence>
<dbReference type="GO" id="GO:0010008">
    <property type="term" value="C:endosome membrane"/>
    <property type="evidence" value="ECO:0007669"/>
    <property type="project" value="UniProtKB-SubCell"/>
</dbReference>
<dbReference type="InterPro" id="IPR011162">
    <property type="entry name" value="MHC_I/II-like_Ag-recog"/>
</dbReference>
<dbReference type="InterPro" id="IPR003597">
    <property type="entry name" value="Ig_C1-set"/>
</dbReference>
<sequence>MLFLQLVLLAVLLAGGDSEDAFQEPISLRIILTSSFYNRSWTQNQGSAWVDGLQTHGWDNKTGAFIFLWPWSRGNWSTEQLSKLEKLLYTYYIGLRQVFQDHVRQWQLECKFSFLREGGMEVADPFQVQLAEGCELHFGEASVGFVRIAYQGADLVSFQNLTWWPSPEGGSRAQEVCKLFNQYHVFNEGLHTLFSDSCPQFLLSLLDAGKAALQRQVRPEAWLSAHPSPGPSHLLLVCHVSGFYPKPVWVMWMRGEQKQRGTQGGDVLPHADGTWYLQMSLDVKATEAAGLSCRVRHSSLGGQDMVLYWEQPHSTGLVFLAVIVPLVLLAVLALWLWKRWKTHWRCPCTDLRSGRDPSIPGSSTYLNPAQ</sequence>
<dbReference type="GO" id="GO:0005615">
    <property type="term" value="C:extracellular space"/>
    <property type="evidence" value="ECO:0007669"/>
    <property type="project" value="TreeGrafter"/>
</dbReference>
<dbReference type="InterPro" id="IPR013783">
    <property type="entry name" value="Ig-like_fold"/>
</dbReference>
<dbReference type="SUPFAM" id="SSF54452">
    <property type="entry name" value="MHC antigen-recognition domain"/>
    <property type="match status" value="1"/>
</dbReference>
<dbReference type="Pfam" id="PF07654">
    <property type="entry name" value="C1-set"/>
    <property type="match status" value="1"/>
</dbReference>